<dbReference type="NCBIfam" id="TIGR02688">
    <property type="entry name" value="BREX system Lon protease-like protein BrxL"/>
    <property type="match status" value="1"/>
</dbReference>
<sequence length="483" mass="55487">MTVTEIKPKVITIFPERGIIVDKNLVNLNEQFRKLPSFVADFLVAEMVDSDNPAPGLERINQLLSDHYMESDQRELVKSKIREKGEYTLLGNIRCRYDDGKDEYWADVVALGNQYIRIDPYLIAEHGETLLTTGAWGIFQITYDDSYVMRNKLYPFLITKFRPIQITRIDVDTWIKRRSQFTNEEWLDLMITSVGFDPTHLSEEEKWLYMVRMVPFIEPNVNMVELGPTMTGKTFACQSLSAHGFVISGSQTTVASLFYDKLRRQLGLIGYRDVVAFDEFTNSRGGNKWSGHSGLVDILKDFMNSGRFGRGTAEFASDCSLMFMGNIDCDRDKRAVSVRYRSLFSPFPQIVSQDRAFIDRIHGFIPGWRIGPIRESNLAKGLGFMADYMSEIMHRMRDRNYANVILQNVDFGKMGQRDQRSLVRIGSGLLKLVFPHRIVETVEPNELKTVLDMAVDLRQRVLDQLAIISPGEFKGVKLEYKVK</sequence>
<dbReference type="InterPro" id="IPR014061">
    <property type="entry name" value="BrxL-like"/>
</dbReference>
<organism evidence="2">
    <name type="scientific">marine sediment metagenome</name>
    <dbReference type="NCBI Taxonomy" id="412755"/>
    <lineage>
        <taxon>unclassified sequences</taxon>
        <taxon>metagenomes</taxon>
        <taxon>ecological metagenomes</taxon>
    </lineage>
</organism>
<reference evidence="2" key="1">
    <citation type="journal article" date="2015" name="Nature">
        <title>Complex archaea that bridge the gap between prokaryotes and eukaryotes.</title>
        <authorList>
            <person name="Spang A."/>
            <person name="Saw J.H."/>
            <person name="Jorgensen S.L."/>
            <person name="Zaremba-Niedzwiedzka K."/>
            <person name="Martijn J."/>
            <person name="Lind A.E."/>
            <person name="van Eijk R."/>
            <person name="Schleper C."/>
            <person name="Guy L."/>
            <person name="Ettema T.J."/>
        </authorList>
    </citation>
    <scope>NUCLEOTIDE SEQUENCE</scope>
</reference>
<dbReference type="InterPro" id="IPR046838">
    <property type="entry name" value="BrxL_N"/>
</dbReference>
<gene>
    <name evidence="2" type="ORF">LCGC14_0221260</name>
</gene>
<dbReference type="Pfam" id="PF20442">
    <property type="entry name" value="BrxL_N"/>
    <property type="match status" value="1"/>
</dbReference>
<dbReference type="Pfam" id="PF13337">
    <property type="entry name" value="BrxL_ATPase"/>
    <property type="match status" value="1"/>
</dbReference>
<proteinExistence type="predicted"/>
<accession>A0A0F9XH62</accession>
<feature type="domain" description="BREX system Lon protease-like BrxL N-terminal" evidence="1">
    <location>
        <begin position="18"/>
        <end position="143"/>
    </location>
</feature>
<dbReference type="AlphaFoldDB" id="A0A0F9XH62"/>
<dbReference type="EMBL" id="LAZR01000105">
    <property type="protein sequence ID" value="KKN91258.1"/>
    <property type="molecule type" value="Genomic_DNA"/>
</dbReference>
<name>A0A0F9XH62_9ZZZZ</name>
<evidence type="ECO:0000313" key="2">
    <source>
        <dbReference type="EMBL" id="KKN91258.1"/>
    </source>
</evidence>
<comment type="caution">
    <text evidence="2">The sequence shown here is derived from an EMBL/GenBank/DDBJ whole genome shotgun (WGS) entry which is preliminary data.</text>
</comment>
<protein>
    <recommendedName>
        <fullName evidence="1">BREX system Lon protease-like BrxL N-terminal domain-containing protein</fullName>
    </recommendedName>
</protein>
<evidence type="ECO:0000259" key="1">
    <source>
        <dbReference type="Pfam" id="PF20442"/>
    </source>
</evidence>